<dbReference type="Proteomes" id="UP000224076">
    <property type="component" value="Unassembled WGS sequence"/>
</dbReference>
<dbReference type="SUPFAM" id="SSF54909">
    <property type="entry name" value="Dimeric alpha+beta barrel"/>
    <property type="match status" value="1"/>
</dbReference>
<name>A0A2B3UN61_BACCE</name>
<gene>
    <name evidence="2" type="ORF">COK86_01475</name>
</gene>
<feature type="domain" description="ABM" evidence="1">
    <location>
        <begin position="30"/>
        <end position="83"/>
    </location>
</feature>
<dbReference type="Gene3D" id="3.30.70.100">
    <property type="match status" value="1"/>
</dbReference>
<dbReference type="InterPro" id="IPR052936">
    <property type="entry name" value="Jasmonate_Hydroxylase-like"/>
</dbReference>
<dbReference type="RefSeq" id="WP_098499232.1">
    <property type="nucleotide sequence ID" value="NZ_NUXC01000016.1"/>
</dbReference>
<organism evidence="2 3">
    <name type="scientific">Bacillus cereus</name>
    <dbReference type="NCBI Taxonomy" id="1396"/>
    <lineage>
        <taxon>Bacteria</taxon>
        <taxon>Bacillati</taxon>
        <taxon>Bacillota</taxon>
        <taxon>Bacilli</taxon>
        <taxon>Bacillales</taxon>
        <taxon>Bacillaceae</taxon>
        <taxon>Bacillus</taxon>
        <taxon>Bacillus cereus group</taxon>
    </lineage>
</organism>
<sequence length="113" mass="13168">MGNAPQKTNHYYAVIFTSNLSNDTTDYSTVAEKMEELAKQQPGFLGVESARDHSGLGITISYWESLEAIENWKRNALHKEAKKRGREQWYESFHLRICLVEKEYKFHRGTLEL</sequence>
<comment type="caution">
    <text evidence="2">The sequence shown here is derived from an EMBL/GenBank/DDBJ whole genome shotgun (WGS) entry which is preliminary data.</text>
</comment>
<keyword evidence="2" id="KW-0503">Monooxygenase</keyword>
<dbReference type="EMBL" id="NVDG01000002">
    <property type="protein sequence ID" value="PFU48275.1"/>
    <property type="molecule type" value="Genomic_DNA"/>
</dbReference>
<proteinExistence type="predicted"/>
<dbReference type="Pfam" id="PF03992">
    <property type="entry name" value="ABM"/>
    <property type="match status" value="1"/>
</dbReference>
<dbReference type="GO" id="GO:0004497">
    <property type="term" value="F:monooxygenase activity"/>
    <property type="evidence" value="ECO:0007669"/>
    <property type="project" value="UniProtKB-KW"/>
</dbReference>
<dbReference type="InterPro" id="IPR011008">
    <property type="entry name" value="Dimeric_a/b-barrel"/>
</dbReference>
<evidence type="ECO:0000259" key="1">
    <source>
        <dbReference type="Pfam" id="PF03992"/>
    </source>
</evidence>
<dbReference type="PANTHER" id="PTHR37811">
    <property type="entry name" value="BLL5343 PROTEIN"/>
    <property type="match status" value="1"/>
</dbReference>
<dbReference type="PANTHER" id="PTHR37811:SF2">
    <property type="entry name" value="ABM DOMAIN-CONTAINING PROTEIN"/>
    <property type="match status" value="1"/>
</dbReference>
<dbReference type="InterPro" id="IPR007138">
    <property type="entry name" value="ABM_dom"/>
</dbReference>
<reference evidence="2 3" key="1">
    <citation type="submission" date="2017-09" db="EMBL/GenBank/DDBJ databases">
        <title>Large-scale bioinformatics analysis of Bacillus genomes uncovers conserved roles of natural products in bacterial physiology.</title>
        <authorList>
            <consortium name="Agbiome Team Llc"/>
            <person name="Bleich R.M."/>
            <person name="Grubbs K.J."/>
            <person name="Santa Maria K.C."/>
            <person name="Allen S.E."/>
            <person name="Farag S."/>
            <person name="Shank E.A."/>
            <person name="Bowers A."/>
        </authorList>
    </citation>
    <scope>NUCLEOTIDE SEQUENCE [LARGE SCALE GENOMIC DNA]</scope>
    <source>
        <strain evidence="2 3">AFS061806</strain>
    </source>
</reference>
<evidence type="ECO:0000313" key="3">
    <source>
        <dbReference type="Proteomes" id="UP000224076"/>
    </source>
</evidence>
<dbReference type="AlphaFoldDB" id="A0A2B3UN61"/>
<protein>
    <submittedName>
        <fullName evidence="2">Antibiotic biosynthesis monooxygenase</fullName>
    </submittedName>
</protein>
<accession>A0A2B3UN61</accession>
<evidence type="ECO:0000313" key="2">
    <source>
        <dbReference type="EMBL" id="PFU48275.1"/>
    </source>
</evidence>
<keyword evidence="2" id="KW-0560">Oxidoreductase</keyword>